<evidence type="ECO:0000313" key="5">
    <source>
        <dbReference type="EMBL" id="MEL0537959.1"/>
    </source>
</evidence>
<dbReference type="InterPro" id="IPR000835">
    <property type="entry name" value="HTH_MarR-typ"/>
</dbReference>
<dbReference type="SUPFAM" id="SSF46785">
    <property type="entry name" value="Winged helix' DNA-binding domain"/>
    <property type="match status" value="1"/>
</dbReference>
<dbReference type="InterPro" id="IPR036390">
    <property type="entry name" value="WH_DNA-bd_sf"/>
</dbReference>
<gene>
    <name evidence="5" type="ORF">AADA34_04335</name>
</gene>
<organism evidence="5 6">
    <name type="scientific">Staphylococcus debuckii</name>
    <dbReference type="NCBI Taxonomy" id="2044912"/>
    <lineage>
        <taxon>Bacteria</taxon>
        <taxon>Bacillati</taxon>
        <taxon>Bacillota</taxon>
        <taxon>Bacilli</taxon>
        <taxon>Bacillales</taxon>
        <taxon>Staphylococcaceae</taxon>
        <taxon>Staphylococcus</taxon>
    </lineage>
</organism>
<protein>
    <submittedName>
        <fullName evidence="5">MarR family winged helix-turn-helix transcriptional regulator</fullName>
    </submittedName>
</protein>
<accession>A0ABU9EXF4</accession>
<feature type="domain" description="HTH marR-type" evidence="4">
    <location>
        <begin position="2"/>
        <end position="136"/>
    </location>
</feature>
<dbReference type="Pfam" id="PF12802">
    <property type="entry name" value="MarR_2"/>
    <property type="match status" value="1"/>
</dbReference>
<evidence type="ECO:0000256" key="2">
    <source>
        <dbReference type="ARBA" id="ARBA00023125"/>
    </source>
</evidence>
<evidence type="ECO:0000256" key="3">
    <source>
        <dbReference type="ARBA" id="ARBA00023163"/>
    </source>
</evidence>
<comment type="caution">
    <text evidence="5">The sequence shown here is derived from an EMBL/GenBank/DDBJ whole genome shotgun (WGS) entry which is preliminary data.</text>
</comment>
<dbReference type="Gene3D" id="1.10.10.10">
    <property type="entry name" value="Winged helix-like DNA-binding domain superfamily/Winged helix DNA-binding domain"/>
    <property type="match status" value="1"/>
</dbReference>
<keyword evidence="2" id="KW-0238">DNA-binding</keyword>
<name>A0ABU9EXF4_9STAP</name>
<dbReference type="RefSeq" id="WP_341611528.1">
    <property type="nucleotide sequence ID" value="NZ_JBBWSC010000003.1"/>
</dbReference>
<dbReference type="InterPro" id="IPR036388">
    <property type="entry name" value="WH-like_DNA-bd_sf"/>
</dbReference>
<evidence type="ECO:0000256" key="1">
    <source>
        <dbReference type="ARBA" id="ARBA00023015"/>
    </source>
</evidence>
<evidence type="ECO:0000259" key="4">
    <source>
        <dbReference type="PROSITE" id="PS50995"/>
    </source>
</evidence>
<dbReference type="SMART" id="SM00347">
    <property type="entry name" value="HTH_MARR"/>
    <property type="match status" value="1"/>
</dbReference>
<reference evidence="5 6" key="1">
    <citation type="submission" date="2024-04" db="EMBL/GenBank/DDBJ databases">
        <title>Staphylococcus debuckii a clinical isolate.</title>
        <authorList>
            <person name="Magnan C."/>
            <person name="Plumet L."/>
            <person name="Morsli M."/>
            <person name="Molle V."/>
            <person name="Lavigne J.-P."/>
        </authorList>
    </citation>
    <scope>NUCLEOTIDE SEQUENCE [LARGE SCALE GENOMIC DNA]</scope>
    <source>
        <strain evidence="5 6">NSD001</strain>
    </source>
</reference>
<dbReference type="PANTHER" id="PTHR42756">
    <property type="entry name" value="TRANSCRIPTIONAL REGULATOR, MARR"/>
    <property type="match status" value="1"/>
</dbReference>
<keyword evidence="1" id="KW-0805">Transcription regulation</keyword>
<sequence length="144" mass="16722">MATTIQYLIRMISNEMKMKADRLLEPYGITQEQAQILRFIFEHEDKSITQNDFLETFQLKGATVSSTLTSLKKKKLIEHYVDEDDTRKKLVGLSRTAYKEVRDIIEILNKVESVIFEGIPEADRTALKAILLTMHDNLQELDEM</sequence>
<keyword evidence="3" id="KW-0804">Transcription</keyword>
<evidence type="ECO:0000313" key="6">
    <source>
        <dbReference type="Proteomes" id="UP001380601"/>
    </source>
</evidence>
<keyword evidence="6" id="KW-1185">Reference proteome</keyword>
<dbReference type="PROSITE" id="PS50995">
    <property type="entry name" value="HTH_MARR_2"/>
    <property type="match status" value="1"/>
</dbReference>
<dbReference type="PANTHER" id="PTHR42756:SF1">
    <property type="entry name" value="TRANSCRIPTIONAL REPRESSOR OF EMRAB OPERON"/>
    <property type="match status" value="1"/>
</dbReference>
<proteinExistence type="predicted"/>
<dbReference type="Proteomes" id="UP001380601">
    <property type="component" value="Unassembled WGS sequence"/>
</dbReference>
<dbReference type="EMBL" id="JBBWSC010000003">
    <property type="protein sequence ID" value="MEL0537959.1"/>
    <property type="molecule type" value="Genomic_DNA"/>
</dbReference>